<comment type="caution">
    <text evidence="2">The sequence shown here is derived from an EMBL/GenBank/DDBJ whole genome shotgun (WGS) entry which is preliminary data.</text>
</comment>
<proteinExistence type="predicted"/>
<evidence type="ECO:0000313" key="3">
    <source>
        <dbReference type="Proteomes" id="UP000654075"/>
    </source>
</evidence>
<dbReference type="OrthoDB" id="428274at2759"/>
<feature type="compositionally biased region" description="Acidic residues" evidence="1">
    <location>
        <begin position="208"/>
        <end position="220"/>
    </location>
</feature>
<keyword evidence="3" id="KW-1185">Reference proteome</keyword>
<sequence length="368" mass="38717">MPSTPIRCPGRPDRGGSPSAGLLGDPTGYPREGKTMGRSPSGAALPPLPHRSSSSTKLPPRPGGVPSPGAPLRAMAKGSIHDAYKQVALLKRAPRRANSMSSLQRLPPGHGRLPSLRLRHGGDSWNGREPPAGTEGMASTDPCPLAPSPAALLDLVRGAEEVLRVGAWSVRKMPDNTEIGLVYLNEECGRVEVEPPQEVLDALELDDEGGDSASFAEDEATTAGGAASSSTGSQANSGHSGPIGVLSAYSDCQNKERPQEQPQEAVEEPAEDAEQPPSPRFLRIILGAKTEVPLKMARDILEAIQEDPSIFEQVKQRFCDVPGEPALALGVISGLGKELEEEATLLALGEVSDVLATEAGMQILLRVR</sequence>
<feature type="region of interest" description="Disordered" evidence="1">
    <location>
        <begin position="1"/>
        <end position="76"/>
    </location>
</feature>
<feature type="compositionally biased region" description="Acidic residues" evidence="1">
    <location>
        <begin position="265"/>
        <end position="274"/>
    </location>
</feature>
<feature type="compositionally biased region" description="Low complexity" evidence="1">
    <location>
        <begin position="221"/>
        <end position="233"/>
    </location>
</feature>
<dbReference type="Proteomes" id="UP000654075">
    <property type="component" value="Unassembled WGS sequence"/>
</dbReference>
<reference evidence="2" key="1">
    <citation type="submission" date="2021-02" db="EMBL/GenBank/DDBJ databases">
        <authorList>
            <person name="Dougan E. K."/>
            <person name="Rhodes N."/>
            <person name="Thang M."/>
            <person name="Chan C."/>
        </authorList>
    </citation>
    <scope>NUCLEOTIDE SEQUENCE</scope>
</reference>
<feature type="region of interest" description="Disordered" evidence="1">
    <location>
        <begin position="208"/>
        <end position="278"/>
    </location>
</feature>
<feature type="region of interest" description="Disordered" evidence="1">
    <location>
        <begin position="96"/>
        <end position="115"/>
    </location>
</feature>
<gene>
    <name evidence="2" type="ORF">PGLA1383_LOCUS54700</name>
</gene>
<evidence type="ECO:0000256" key="1">
    <source>
        <dbReference type="SAM" id="MobiDB-lite"/>
    </source>
</evidence>
<accession>A0A813HM47</accession>
<protein>
    <submittedName>
        <fullName evidence="2">Uncharacterized protein</fullName>
    </submittedName>
</protein>
<feature type="compositionally biased region" description="Pro residues" evidence="1">
    <location>
        <begin position="59"/>
        <end position="69"/>
    </location>
</feature>
<dbReference type="EMBL" id="CAJNNV010032344">
    <property type="protein sequence ID" value="CAE8639685.1"/>
    <property type="molecule type" value="Genomic_DNA"/>
</dbReference>
<organism evidence="2 3">
    <name type="scientific">Polarella glacialis</name>
    <name type="common">Dinoflagellate</name>
    <dbReference type="NCBI Taxonomy" id="89957"/>
    <lineage>
        <taxon>Eukaryota</taxon>
        <taxon>Sar</taxon>
        <taxon>Alveolata</taxon>
        <taxon>Dinophyceae</taxon>
        <taxon>Suessiales</taxon>
        <taxon>Suessiaceae</taxon>
        <taxon>Polarella</taxon>
    </lineage>
</organism>
<dbReference type="AlphaFoldDB" id="A0A813HM47"/>
<name>A0A813HM47_POLGL</name>
<evidence type="ECO:0000313" key="2">
    <source>
        <dbReference type="EMBL" id="CAE8639685.1"/>
    </source>
</evidence>